<dbReference type="STRING" id="40148.A0A0D9YQI8"/>
<name>A0A0D9YQI8_9ORYZ</name>
<proteinExistence type="predicted"/>
<dbReference type="Gramene" id="OGLUM02G12290.1">
    <property type="protein sequence ID" value="OGLUM02G12290.1"/>
    <property type="gene ID" value="OGLUM02G12290"/>
</dbReference>
<reference evidence="3" key="2">
    <citation type="submission" date="2018-05" db="EMBL/GenBank/DDBJ databases">
        <title>OgluRS3 (Oryza glumaepatula Reference Sequence Version 3).</title>
        <authorList>
            <person name="Zhang J."/>
            <person name="Kudrna D."/>
            <person name="Lee S."/>
            <person name="Talag J."/>
            <person name="Welchert J."/>
            <person name="Wing R.A."/>
        </authorList>
    </citation>
    <scope>NUCLEOTIDE SEQUENCE [LARGE SCALE GENOMIC DNA]</scope>
</reference>
<dbReference type="EnsemblPlants" id="OGLUM02G12290.1">
    <property type="protein sequence ID" value="OGLUM02G12290.1"/>
    <property type="gene ID" value="OGLUM02G12290"/>
</dbReference>
<dbReference type="Pfam" id="PF25279">
    <property type="entry name" value="Beta_prop_At2g24240"/>
    <property type="match status" value="1"/>
</dbReference>
<dbReference type="AlphaFoldDB" id="A0A0D9YQI8"/>
<evidence type="ECO:0000259" key="2">
    <source>
        <dbReference type="Pfam" id="PF25279"/>
    </source>
</evidence>
<reference evidence="3" key="1">
    <citation type="submission" date="2015-04" db="UniProtKB">
        <authorList>
            <consortium name="EnsemblPlants"/>
        </authorList>
    </citation>
    <scope>IDENTIFICATION</scope>
</reference>
<feature type="compositionally biased region" description="Gly residues" evidence="1">
    <location>
        <begin position="18"/>
        <end position="35"/>
    </location>
</feature>
<protein>
    <recommendedName>
        <fullName evidence="2">At2g24240-like C-terminal beta-propeller domain-containing protein</fullName>
    </recommendedName>
</protein>
<organism evidence="3">
    <name type="scientific">Oryza glumipatula</name>
    <dbReference type="NCBI Taxonomy" id="40148"/>
    <lineage>
        <taxon>Eukaryota</taxon>
        <taxon>Viridiplantae</taxon>
        <taxon>Streptophyta</taxon>
        <taxon>Embryophyta</taxon>
        <taxon>Tracheophyta</taxon>
        <taxon>Spermatophyta</taxon>
        <taxon>Magnoliopsida</taxon>
        <taxon>Liliopsida</taxon>
        <taxon>Poales</taxon>
        <taxon>Poaceae</taxon>
        <taxon>BOP clade</taxon>
        <taxon>Oryzoideae</taxon>
        <taxon>Oryzeae</taxon>
        <taxon>Oryzinae</taxon>
        <taxon>Oryza</taxon>
    </lineage>
</organism>
<evidence type="ECO:0000313" key="3">
    <source>
        <dbReference type="EnsemblPlants" id="OGLUM02G12290.1"/>
    </source>
</evidence>
<dbReference type="Proteomes" id="UP000026961">
    <property type="component" value="Chromosome 2"/>
</dbReference>
<feature type="domain" description="At2g24240-like C-terminal beta-propeller" evidence="2">
    <location>
        <begin position="126"/>
        <end position="161"/>
    </location>
</feature>
<feature type="region of interest" description="Disordered" evidence="1">
    <location>
        <begin position="1"/>
        <end position="41"/>
    </location>
</feature>
<dbReference type="HOGENOM" id="CLU_1024424_0_0_1"/>
<accession>A0A0D9YQI8</accession>
<evidence type="ECO:0000256" key="1">
    <source>
        <dbReference type="SAM" id="MobiDB-lite"/>
    </source>
</evidence>
<dbReference type="eggNOG" id="KOG2714">
    <property type="taxonomic scope" value="Eukaryota"/>
</dbReference>
<dbReference type="InterPro" id="IPR057441">
    <property type="entry name" value="Beta_prop_At2g24240"/>
</dbReference>
<sequence length="272" mass="29581">MPPPPLPYPRPPSSLGWEMGGGGRGGGGVEGGGGRWESREKSRWEEEAMVRYTQKLALGIICQDISHANIVVCLTEKSQREGFAGGREALYLALLRPPRPRPRLREARWQPFDGDQLQLAASVAGNAAGDGTAVRAAPDGGCCVAHGGAVRVYNWVMEERRRPARASSAREMAGANRPRLGVYAKAFARGNSTSAKAPSEQNSSARVIMHILARIHESASALDQELAVIIPGVIMQMSGILAAARQSHDDSRDDHRQLLIWMMRKKKKMAKE</sequence>
<evidence type="ECO:0000313" key="4">
    <source>
        <dbReference type="Proteomes" id="UP000026961"/>
    </source>
</evidence>
<keyword evidence="4" id="KW-1185">Reference proteome</keyword>
<feature type="compositionally biased region" description="Pro residues" evidence="1">
    <location>
        <begin position="1"/>
        <end position="12"/>
    </location>
</feature>